<dbReference type="InterPro" id="IPR036390">
    <property type="entry name" value="WH_DNA-bd_sf"/>
</dbReference>
<evidence type="ECO:0000256" key="1">
    <source>
        <dbReference type="ARBA" id="ARBA00022614"/>
    </source>
</evidence>
<dbReference type="PRINTS" id="PR00364">
    <property type="entry name" value="DISEASERSIST"/>
</dbReference>
<evidence type="ECO:0000256" key="2">
    <source>
        <dbReference type="ARBA" id="ARBA00022737"/>
    </source>
</evidence>
<dbReference type="Pfam" id="PF01582">
    <property type="entry name" value="TIR"/>
    <property type="match status" value="2"/>
</dbReference>
<dbReference type="OrthoDB" id="1733683at2759"/>
<dbReference type="SMART" id="SM00255">
    <property type="entry name" value="TIR"/>
    <property type="match status" value="2"/>
</dbReference>
<keyword evidence="2" id="KW-0677">Repeat</keyword>
<dbReference type="InterPro" id="IPR042197">
    <property type="entry name" value="Apaf_helical"/>
</dbReference>
<feature type="domain" description="TIR" evidence="5">
    <location>
        <begin position="82"/>
        <end position="245"/>
    </location>
</feature>
<dbReference type="Proteomes" id="UP000515151">
    <property type="component" value="Chromosome 2"/>
</dbReference>
<dbReference type="PANTHER" id="PTHR11017">
    <property type="entry name" value="LEUCINE-RICH REPEAT-CONTAINING PROTEIN"/>
    <property type="match status" value="1"/>
</dbReference>
<keyword evidence="4" id="KW-0520">NAD</keyword>
<reference evidence="7" key="2">
    <citation type="submission" date="2025-08" db="UniProtKB">
        <authorList>
            <consortium name="RefSeq"/>
        </authorList>
    </citation>
    <scope>IDENTIFICATION</scope>
    <source>
        <tissue evidence="7">Leaf</tissue>
    </source>
</reference>
<dbReference type="GO" id="GO:0007165">
    <property type="term" value="P:signal transduction"/>
    <property type="evidence" value="ECO:0007669"/>
    <property type="project" value="InterPro"/>
</dbReference>
<dbReference type="SUPFAM" id="SSF46785">
    <property type="entry name" value="Winged helix' DNA-binding domain"/>
    <property type="match status" value="1"/>
</dbReference>
<dbReference type="SUPFAM" id="SSF52540">
    <property type="entry name" value="P-loop containing nucleoside triphosphate hydrolases"/>
    <property type="match status" value="2"/>
</dbReference>
<dbReference type="Pfam" id="PF00931">
    <property type="entry name" value="NB-ARC"/>
    <property type="match status" value="2"/>
</dbReference>
<dbReference type="PROSITE" id="PS50104">
    <property type="entry name" value="TIR"/>
    <property type="match status" value="2"/>
</dbReference>
<evidence type="ECO:0000256" key="4">
    <source>
        <dbReference type="ARBA" id="ARBA00023027"/>
    </source>
</evidence>
<dbReference type="InterPro" id="IPR044974">
    <property type="entry name" value="Disease_R_plants"/>
</dbReference>
<dbReference type="InterPro" id="IPR000157">
    <property type="entry name" value="TIR_dom"/>
</dbReference>
<dbReference type="InterPro" id="IPR035897">
    <property type="entry name" value="Toll_tir_struct_dom_sf"/>
</dbReference>
<keyword evidence="1" id="KW-0433">Leucine-rich repeat</keyword>
<dbReference type="SMART" id="SM00382">
    <property type="entry name" value="AAA"/>
    <property type="match status" value="2"/>
</dbReference>
<accession>A0A6P8CSB9</accession>
<sequence>MQIHRIQNQTHYQHLGGLFLAPRLHTRSWMNPRATTDLALPWGSSGLCSSYLDLALGRQGGSKQQMEMAPTKHDQVNAEAGHEYEVFLSFRGPDTRLEFTDNLYHRLKDAGVQTFRDDEELRVGEKIGPELMRAIKQSKISIPIFSKGYASSKWCLLEVAEMVKLKDETKHMIMPIFLDVTPDEVKYQTGSYAEAFTQHGENYDFETVQEWRNALQEVVKLKGLELKKEANGKHGEFIKKVLAMVLNCLKKAYLNVNDLLVGIDDHVEAVKKLLELGKEGVQIVGIWGMGGIGKTTLAKVVYNQLLKKFESSGFLNDIRETSSQHKGLPYLQSKLLSDILNREREDFANTNEGTQELKNRLRDRKAIILLDDVDQVDQLKALAGDLAWFSPESRIIVTTREKTVLDQFRIKNIYELTLLSAEQAFELFCRHAFIKGSPTPDFIDLSWDIVRTTGRLPLALEVIGSSLSTSSGRKDLWQGTLKKLEKKPPKEVQDTLRISYNGLDHEEREIFLDIACFFIGIDARIAKPMWDDCEFFPGVGIEILLLKSLIKIKKDHRLWMHDQLRDLGRVIVEEENYKESRLRSRLWHSKVVMHVLERQPEEGMTNVEAISLEGYQFRSEDLCFKDDQFRNLPNLRILLLDKASLSGNFERIIPNLRWLSWHLCNFNAMLPTNLNLKNLVVLDLSRSMVSEDWAGWSLMKVAAKLKVLDLTECRHLTKTPSFSAFSALEKLILRSCRNLVSVDPSIEQLSALVSLDIRDCTKLEYLPRLGSMDALTELLVDYEVFLSFGGLDDSEGFTDQLYHHLKDVGVHTVRDNGKLRVAEEIGPELMMAIKQSKIYIPILSKGYALSTWCLTEVAEMMKLEEETKHRIMPIFLDVTPNEVQHQTGSYAEAFAQHEGNYDSETVQEWRDALQKVVKLGGLEFKKEANGKHEEFIKKVLARVVMAYLEVNDMVVGIIDHFKVVKTLLELGKEGVQIVGIWGMGGIGKTTLAKVVYSQLLGKFESSCFLNNIRGTSSQPKGLEYLQSKLLSDILNCEREDFANTNEGIQQLKNRLRDKKAIILLDDVDQVDQLKALAGDLAWFSPESRIIVTTRDRAVLNLFRINNTYELTLLSEYQAFELFCEHAFKEVPPTPDFADLSWDIVRAIGRLPLALKVTGSFLSTSTGRKEIWQDTLKQLKMEPHRKVQERLAIIYNVLDREQQEIFLDIACFFIGKDARIAKSMWDDCDFFPEIAIEILLSKSLIKITDDSRLWMHDQLRDLGRLIVEKENYKEPRLRSRLWQGEVAMRVLERQPEEGRTTVEAISLEGYQFRSEDLCFKDDQFKNLPNLRILLLDKASLSGNFEGILPNLRWLSWHFCNFSPTLPTNLNLKNLVVLDLSKSMVSEDWAGWSLMKVAAKLKVLDLTECGHLTRTPGFSAFPALERLILRSCCNLVSVDPSIEQLSALLSLDIRDCTKLEYLPQLGSMDALTELLVDGTSIQELPVLRGTDKLGNLEALGSN</sequence>
<dbReference type="GeneID" id="116198093"/>
<proteinExistence type="predicted"/>
<protein>
    <submittedName>
        <fullName evidence="7">Uncharacterized protein LOC116198093 isoform X1</fullName>
    </submittedName>
</protein>
<reference evidence="6" key="1">
    <citation type="journal article" date="2020" name="Plant Biotechnol. J.">
        <title>The pomegranate (Punica granatum L.) draft genome dissects genetic divergence between soft- and hard-seeded cultivars.</title>
        <authorList>
            <person name="Luo X."/>
            <person name="Li H."/>
            <person name="Wu Z."/>
            <person name="Yao W."/>
            <person name="Zhao P."/>
            <person name="Cao D."/>
            <person name="Yu H."/>
            <person name="Li K."/>
            <person name="Poudel K."/>
            <person name="Zhao D."/>
            <person name="Zhang F."/>
            <person name="Xia X."/>
            <person name="Chen L."/>
            <person name="Wang Q."/>
            <person name="Jing D."/>
            <person name="Cao S."/>
        </authorList>
    </citation>
    <scope>NUCLEOTIDE SEQUENCE [LARGE SCALE GENOMIC DNA]</scope>
    <source>
        <strain evidence="6">cv. Tunisia</strain>
    </source>
</reference>
<dbReference type="InterPro" id="IPR058192">
    <property type="entry name" value="WHD_ROQ1-like"/>
</dbReference>
<organism evidence="6 7">
    <name type="scientific">Punica granatum</name>
    <name type="common">Pomegranate</name>
    <dbReference type="NCBI Taxonomy" id="22663"/>
    <lineage>
        <taxon>Eukaryota</taxon>
        <taxon>Viridiplantae</taxon>
        <taxon>Streptophyta</taxon>
        <taxon>Embryophyta</taxon>
        <taxon>Tracheophyta</taxon>
        <taxon>Spermatophyta</taxon>
        <taxon>Magnoliopsida</taxon>
        <taxon>eudicotyledons</taxon>
        <taxon>Gunneridae</taxon>
        <taxon>Pentapetalae</taxon>
        <taxon>rosids</taxon>
        <taxon>malvids</taxon>
        <taxon>Myrtales</taxon>
        <taxon>Lythraceae</taxon>
        <taxon>Punica</taxon>
    </lineage>
</organism>
<dbReference type="InterPro" id="IPR032675">
    <property type="entry name" value="LRR_dom_sf"/>
</dbReference>
<gene>
    <name evidence="7" type="primary">LOC116198093</name>
</gene>
<evidence type="ECO:0000313" key="7">
    <source>
        <dbReference type="RefSeq" id="XP_031384286.1"/>
    </source>
</evidence>
<dbReference type="SUPFAM" id="SSF52058">
    <property type="entry name" value="L domain-like"/>
    <property type="match status" value="2"/>
</dbReference>
<dbReference type="InterPro" id="IPR003593">
    <property type="entry name" value="AAA+_ATPase"/>
</dbReference>
<dbReference type="Pfam" id="PF23282">
    <property type="entry name" value="WHD_ROQ1"/>
    <property type="match status" value="2"/>
</dbReference>
<dbReference type="RefSeq" id="XP_031384286.1">
    <property type="nucleotide sequence ID" value="XM_031528426.1"/>
</dbReference>
<dbReference type="Gene3D" id="3.40.50.300">
    <property type="entry name" value="P-loop containing nucleotide triphosphate hydrolases"/>
    <property type="match status" value="2"/>
</dbReference>
<dbReference type="Gene3D" id="3.40.50.10140">
    <property type="entry name" value="Toll/interleukin-1 receptor homology (TIR) domain"/>
    <property type="match status" value="2"/>
</dbReference>
<dbReference type="InterPro" id="IPR002182">
    <property type="entry name" value="NB-ARC"/>
</dbReference>
<keyword evidence="6" id="KW-1185">Reference proteome</keyword>
<evidence type="ECO:0000256" key="3">
    <source>
        <dbReference type="ARBA" id="ARBA00022821"/>
    </source>
</evidence>
<evidence type="ECO:0000313" key="6">
    <source>
        <dbReference type="Proteomes" id="UP000515151"/>
    </source>
</evidence>
<name>A0A6P8CSB9_PUNGR</name>
<dbReference type="PANTHER" id="PTHR11017:SF570">
    <property type="entry name" value="DISEASE RESISTANCE PROTEIN (TIR-NBS CLASS)-RELATED"/>
    <property type="match status" value="1"/>
</dbReference>
<dbReference type="FunFam" id="3.40.50.10140:FF:000007">
    <property type="entry name" value="Disease resistance protein (TIR-NBS-LRR class)"/>
    <property type="match status" value="1"/>
</dbReference>
<dbReference type="GO" id="GO:0043531">
    <property type="term" value="F:ADP binding"/>
    <property type="evidence" value="ECO:0007669"/>
    <property type="project" value="InterPro"/>
</dbReference>
<dbReference type="Gene3D" id="3.80.10.10">
    <property type="entry name" value="Ribonuclease Inhibitor"/>
    <property type="match status" value="2"/>
</dbReference>
<dbReference type="SUPFAM" id="SSF52200">
    <property type="entry name" value="Toll/Interleukin receptor TIR domain"/>
    <property type="match status" value="2"/>
</dbReference>
<feature type="domain" description="TIR" evidence="5">
    <location>
        <begin position="780"/>
        <end position="943"/>
    </location>
</feature>
<dbReference type="GO" id="GO:0006952">
    <property type="term" value="P:defense response"/>
    <property type="evidence" value="ECO:0007669"/>
    <property type="project" value="UniProtKB-KW"/>
</dbReference>
<evidence type="ECO:0000259" key="5">
    <source>
        <dbReference type="PROSITE" id="PS50104"/>
    </source>
</evidence>
<keyword evidence="3" id="KW-0611">Plant defense</keyword>
<dbReference type="Gene3D" id="1.10.8.430">
    <property type="entry name" value="Helical domain of apoptotic protease-activating factors"/>
    <property type="match status" value="2"/>
</dbReference>
<dbReference type="InterPro" id="IPR027417">
    <property type="entry name" value="P-loop_NTPase"/>
</dbReference>